<dbReference type="Pfam" id="PF00672">
    <property type="entry name" value="HAMP"/>
    <property type="match status" value="1"/>
</dbReference>
<evidence type="ECO:0000259" key="16">
    <source>
        <dbReference type="PROSITE" id="PS50109"/>
    </source>
</evidence>
<dbReference type="CDD" id="cd06225">
    <property type="entry name" value="HAMP"/>
    <property type="match status" value="1"/>
</dbReference>
<dbReference type="SUPFAM" id="SSF55874">
    <property type="entry name" value="ATPase domain of HSP90 chaperone/DNA topoisomerase II/histidine kinase"/>
    <property type="match status" value="1"/>
</dbReference>
<keyword evidence="13" id="KW-0902">Two-component regulatory system</keyword>
<evidence type="ECO:0000256" key="10">
    <source>
        <dbReference type="ARBA" id="ARBA00022777"/>
    </source>
</evidence>
<dbReference type="InterPro" id="IPR036890">
    <property type="entry name" value="HATPase_C_sf"/>
</dbReference>
<accession>A0A4D7AV64</accession>
<keyword evidence="19" id="KW-1185">Reference proteome</keyword>
<dbReference type="Proteomes" id="UP000298781">
    <property type="component" value="Chromosome"/>
</dbReference>
<evidence type="ECO:0000256" key="8">
    <source>
        <dbReference type="ARBA" id="ARBA00022692"/>
    </source>
</evidence>
<dbReference type="KEGG" id="pstg:E8M01_11590"/>
<dbReference type="PANTHER" id="PTHR44936">
    <property type="entry name" value="SENSOR PROTEIN CREC"/>
    <property type="match status" value="1"/>
</dbReference>
<evidence type="ECO:0000256" key="7">
    <source>
        <dbReference type="ARBA" id="ARBA00022679"/>
    </source>
</evidence>
<dbReference type="SMART" id="SM00388">
    <property type="entry name" value="HisKA"/>
    <property type="match status" value="1"/>
</dbReference>
<keyword evidence="8 15" id="KW-0812">Transmembrane</keyword>
<evidence type="ECO:0000256" key="12">
    <source>
        <dbReference type="ARBA" id="ARBA00022989"/>
    </source>
</evidence>
<name>A0A4D7AV64_9HYPH</name>
<keyword evidence="6" id="KW-0597">Phosphoprotein</keyword>
<keyword evidence="10" id="KW-0418">Kinase</keyword>
<dbReference type="PROSITE" id="PS50885">
    <property type="entry name" value="HAMP"/>
    <property type="match status" value="1"/>
</dbReference>
<proteinExistence type="predicted"/>
<dbReference type="GO" id="GO:0000155">
    <property type="term" value="F:phosphorelay sensor kinase activity"/>
    <property type="evidence" value="ECO:0007669"/>
    <property type="project" value="InterPro"/>
</dbReference>
<feature type="transmembrane region" description="Helical" evidence="15">
    <location>
        <begin position="160"/>
        <end position="179"/>
    </location>
</feature>
<evidence type="ECO:0000256" key="13">
    <source>
        <dbReference type="ARBA" id="ARBA00023012"/>
    </source>
</evidence>
<dbReference type="Pfam" id="PF02518">
    <property type="entry name" value="HATPase_c"/>
    <property type="match status" value="1"/>
</dbReference>
<dbReference type="InterPro" id="IPR004358">
    <property type="entry name" value="Sig_transdc_His_kin-like_C"/>
</dbReference>
<gene>
    <name evidence="18" type="ORF">E8M01_11590</name>
</gene>
<dbReference type="SUPFAM" id="SSF158472">
    <property type="entry name" value="HAMP domain-like"/>
    <property type="match status" value="1"/>
</dbReference>
<evidence type="ECO:0000256" key="4">
    <source>
        <dbReference type="ARBA" id="ARBA00022475"/>
    </source>
</evidence>
<dbReference type="GO" id="GO:0005524">
    <property type="term" value="F:ATP binding"/>
    <property type="evidence" value="ECO:0007669"/>
    <property type="project" value="UniProtKB-KW"/>
</dbReference>
<evidence type="ECO:0000259" key="17">
    <source>
        <dbReference type="PROSITE" id="PS50885"/>
    </source>
</evidence>
<evidence type="ECO:0000256" key="14">
    <source>
        <dbReference type="ARBA" id="ARBA00023136"/>
    </source>
</evidence>
<dbReference type="SMART" id="SM00387">
    <property type="entry name" value="HATPase_c"/>
    <property type="match status" value="1"/>
</dbReference>
<dbReference type="RefSeq" id="WP_136960260.1">
    <property type="nucleotide sequence ID" value="NZ_CP039690.1"/>
</dbReference>
<keyword evidence="11" id="KW-0067">ATP-binding</keyword>
<evidence type="ECO:0000256" key="3">
    <source>
        <dbReference type="ARBA" id="ARBA00012438"/>
    </source>
</evidence>
<dbReference type="InterPro" id="IPR005467">
    <property type="entry name" value="His_kinase_dom"/>
</dbReference>
<dbReference type="PRINTS" id="PR00344">
    <property type="entry name" value="BCTRLSENSOR"/>
</dbReference>
<evidence type="ECO:0000256" key="5">
    <source>
        <dbReference type="ARBA" id="ARBA00022519"/>
    </source>
</evidence>
<dbReference type="InterPro" id="IPR050980">
    <property type="entry name" value="2C_sensor_his_kinase"/>
</dbReference>
<feature type="domain" description="Histidine kinase" evidence="16">
    <location>
        <begin position="240"/>
        <end position="439"/>
    </location>
</feature>
<dbReference type="OrthoDB" id="9804645at2"/>
<keyword evidence="9" id="KW-0547">Nucleotide-binding</keyword>
<dbReference type="InterPro" id="IPR003594">
    <property type="entry name" value="HATPase_dom"/>
</dbReference>
<keyword evidence="14 15" id="KW-0472">Membrane</keyword>
<evidence type="ECO:0000313" key="19">
    <source>
        <dbReference type="Proteomes" id="UP000298781"/>
    </source>
</evidence>
<dbReference type="PROSITE" id="PS50109">
    <property type="entry name" value="HIS_KIN"/>
    <property type="match status" value="1"/>
</dbReference>
<keyword evidence="7" id="KW-0808">Transferase</keyword>
<dbReference type="EMBL" id="CP039690">
    <property type="protein sequence ID" value="QCI64809.1"/>
    <property type="molecule type" value="Genomic_DNA"/>
</dbReference>
<dbReference type="InterPro" id="IPR036097">
    <property type="entry name" value="HisK_dim/P_sf"/>
</dbReference>
<organism evidence="18 19">
    <name type="scientific">Phreatobacter stygius</name>
    <dbReference type="NCBI Taxonomy" id="1940610"/>
    <lineage>
        <taxon>Bacteria</taxon>
        <taxon>Pseudomonadati</taxon>
        <taxon>Pseudomonadota</taxon>
        <taxon>Alphaproteobacteria</taxon>
        <taxon>Hyphomicrobiales</taxon>
        <taxon>Phreatobacteraceae</taxon>
        <taxon>Phreatobacter</taxon>
    </lineage>
</organism>
<dbReference type="CDD" id="cd00082">
    <property type="entry name" value="HisKA"/>
    <property type="match status" value="1"/>
</dbReference>
<dbReference type="GO" id="GO:0005886">
    <property type="term" value="C:plasma membrane"/>
    <property type="evidence" value="ECO:0007669"/>
    <property type="project" value="UniProtKB-SubCell"/>
</dbReference>
<evidence type="ECO:0000256" key="2">
    <source>
        <dbReference type="ARBA" id="ARBA00004429"/>
    </source>
</evidence>
<dbReference type="SUPFAM" id="SSF47384">
    <property type="entry name" value="Homodimeric domain of signal transducing histidine kinase"/>
    <property type="match status" value="1"/>
</dbReference>
<dbReference type="EC" id="2.7.13.3" evidence="3"/>
<dbReference type="InterPro" id="IPR003660">
    <property type="entry name" value="HAMP_dom"/>
</dbReference>
<dbReference type="PANTHER" id="PTHR44936:SF5">
    <property type="entry name" value="SENSOR HISTIDINE KINASE ENVZ"/>
    <property type="match status" value="1"/>
</dbReference>
<dbReference type="CDD" id="cd00075">
    <property type="entry name" value="HATPase"/>
    <property type="match status" value="1"/>
</dbReference>
<evidence type="ECO:0000256" key="6">
    <source>
        <dbReference type="ARBA" id="ARBA00022553"/>
    </source>
</evidence>
<dbReference type="SMART" id="SM00304">
    <property type="entry name" value="HAMP"/>
    <property type="match status" value="1"/>
</dbReference>
<sequence>MRWLFETLVGRTVVVLLLGIATVQGSSLWFYEATLNSEAVLANEKQLAERLTAIYRAVLHIPPRDRDALTHDLAGGVIEAHWGLQRRASADPLATETWAGLRDRLVAAVPAWAENGLVIGSDQANASSHLAAISMQLPDGSWLNVDLLASHSHHSRSDSAILSTTLMAFGVVIVAVLLIRWLTRPLERFAEAARKLYASADRAPVPETGPYEIRTLAHAFNEMQGRIRRLITARTQALAAVSHDLKTPLTRLRMRIDEIGNAETQRAIAADLSEMEAMIDATLSYLRGDRSDEEMRPVDLIAIIATIADDARDAGDSVSLDAPRSIVVHGRHLALKRALTNLIQNAIKYGGVAAITVRAEHGQARVCVADEGPGIPDQDMDAMFEPFVRLDHSRNRGSGGFGLGLTIANEIVRAHGGTISLANRTEGGLCVTVLLEAQSD</sequence>
<dbReference type="Gene3D" id="3.30.565.10">
    <property type="entry name" value="Histidine kinase-like ATPase, C-terminal domain"/>
    <property type="match status" value="1"/>
</dbReference>
<dbReference type="InterPro" id="IPR003661">
    <property type="entry name" value="HisK_dim/P_dom"/>
</dbReference>
<reference evidence="18 19" key="1">
    <citation type="submission" date="2019-04" db="EMBL/GenBank/DDBJ databases">
        <title>Phreatobacter aquaticus sp. nov.</title>
        <authorList>
            <person name="Choi A."/>
        </authorList>
    </citation>
    <scope>NUCLEOTIDE SEQUENCE [LARGE SCALE GENOMIC DNA]</scope>
    <source>
        <strain evidence="18 19">KCTC 52518</strain>
    </source>
</reference>
<protein>
    <recommendedName>
        <fullName evidence="3">histidine kinase</fullName>
        <ecNumber evidence="3">2.7.13.3</ecNumber>
    </recommendedName>
</protein>
<dbReference type="Gene3D" id="1.10.287.130">
    <property type="match status" value="1"/>
</dbReference>
<comment type="catalytic activity">
    <reaction evidence="1">
        <text>ATP + protein L-histidine = ADP + protein N-phospho-L-histidine.</text>
        <dbReference type="EC" id="2.7.13.3"/>
    </reaction>
</comment>
<evidence type="ECO:0000256" key="15">
    <source>
        <dbReference type="SAM" id="Phobius"/>
    </source>
</evidence>
<evidence type="ECO:0000313" key="18">
    <source>
        <dbReference type="EMBL" id="QCI64809.1"/>
    </source>
</evidence>
<keyword evidence="12 15" id="KW-1133">Transmembrane helix</keyword>
<comment type="subcellular location">
    <subcellularLocation>
        <location evidence="2">Cell inner membrane</location>
        <topology evidence="2">Multi-pass membrane protein</topology>
    </subcellularLocation>
</comment>
<evidence type="ECO:0000256" key="9">
    <source>
        <dbReference type="ARBA" id="ARBA00022741"/>
    </source>
</evidence>
<keyword evidence="5" id="KW-0997">Cell inner membrane</keyword>
<evidence type="ECO:0000256" key="11">
    <source>
        <dbReference type="ARBA" id="ARBA00022840"/>
    </source>
</evidence>
<feature type="domain" description="HAMP" evidence="17">
    <location>
        <begin position="180"/>
        <end position="232"/>
    </location>
</feature>
<keyword evidence="4" id="KW-1003">Cell membrane</keyword>
<dbReference type="AlphaFoldDB" id="A0A4D7AV64"/>
<evidence type="ECO:0000256" key="1">
    <source>
        <dbReference type="ARBA" id="ARBA00000085"/>
    </source>
</evidence>